<sequence>MQRANDCSNKKDDTKKDTCTIKFLELLLRYDYVWRLDCEEVFKLNLSEKDTGQFLNECSEFFPDLDEMEAVIKLKNIRDMYNKQLQKASQNGNESEFSWFSLADKLFQRPTTTKAWPLKQMVKSRGDMTDLQPLTLDDTSPSAHGEYQRSISPRNLGTETKCLPNIRKSNSLQSDTEETEPVMFKVKSPSVFIPTLIYSACRKACDTSANPKSLITDSTSVVSCISNLLMTGYSIPSIPSANMSPSIAPSGGNSVPNDSISSNSSAVKSSISPNSPLSSHSERTFDSTVTRIYLEKSDGSSKSLFASSPVSPSSILKEPFTERTSVARTFVSPVRKNYVKKSEGRFTSPSTSSPILLSEATTVSPPLDTTVSHSAASTVSRASRTSDVKIWFQEMMFQNF</sequence>
<protein>
    <recommendedName>
        <fullName evidence="4">MADF domain-containing protein</fullName>
    </recommendedName>
</protein>
<proteinExistence type="predicted"/>
<keyword evidence="3" id="KW-1185">Reference proteome</keyword>
<reference evidence="2 3" key="1">
    <citation type="submission" date="2024-04" db="EMBL/GenBank/DDBJ databases">
        <authorList>
            <person name="Rising A."/>
            <person name="Reimegard J."/>
            <person name="Sonavane S."/>
            <person name="Akerstrom W."/>
            <person name="Nylinder S."/>
            <person name="Hedman E."/>
            <person name="Kallberg Y."/>
        </authorList>
    </citation>
    <scope>NUCLEOTIDE SEQUENCE [LARGE SCALE GENOMIC DNA]</scope>
</reference>
<feature type="compositionally biased region" description="Low complexity" evidence="1">
    <location>
        <begin position="253"/>
        <end position="279"/>
    </location>
</feature>
<name>A0AAV2BG47_9ARAC</name>
<accession>A0AAV2BG47</accession>
<comment type="caution">
    <text evidence="2">The sequence shown here is derived from an EMBL/GenBank/DDBJ whole genome shotgun (WGS) entry which is preliminary data.</text>
</comment>
<feature type="region of interest" description="Disordered" evidence="1">
    <location>
        <begin position="249"/>
        <end position="283"/>
    </location>
</feature>
<dbReference type="EMBL" id="CAXIEN010000350">
    <property type="protein sequence ID" value="CAL1294615.1"/>
    <property type="molecule type" value="Genomic_DNA"/>
</dbReference>
<evidence type="ECO:0000313" key="2">
    <source>
        <dbReference type="EMBL" id="CAL1294615.1"/>
    </source>
</evidence>
<evidence type="ECO:0000313" key="3">
    <source>
        <dbReference type="Proteomes" id="UP001497382"/>
    </source>
</evidence>
<gene>
    <name evidence="2" type="ORF">LARSCL_LOCUS18820</name>
</gene>
<dbReference type="Proteomes" id="UP001497382">
    <property type="component" value="Unassembled WGS sequence"/>
</dbReference>
<feature type="region of interest" description="Disordered" evidence="1">
    <location>
        <begin position="130"/>
        <end position="150"/>
    </location>
</feature>
<evidence type="ECO:0000256" key="1">
    <source>
        <dbReference type="SAM" id="MobiDB-lite"/>
    </source>
</evidence>
<organism evidence="2 3">
    <name type="scientific">Larinioides sclopetarius</name>
    <dbReference type="NCBI Taxonomy" id="280406"/>
    <lineage>
        <taxon>Eukaryota</taxon>
        <taxon>Metazoa</taxon>
        <taxon>Ecdysozoa</taxon>
        <taxon>Arthropoda</taxon>
        <taxon>Chelicerata</taxon>
        <taxon>Arachnida</taxon>
        <taxon>Araneae</taxon>
        <taxon>Araneomorphae</taxon>
        <taxon>Entelegynae</taxon>
        <taxon>Araneoidea</taxon>
        <taxon>Araneidae</taxon>
        <taxon>Larinioides</taxon>
    </lineage>
</organism>
<dbReference type="AlphaFoldDB" id="A0AAV2BG47"/>
<evidence type="ECO:0008006" key="4">
    <source>
        <dbReference type="Google" id="ProtNLM"/>
    </source>
</evidence>